<protein>
    <submittedName>
        <fullName evidence="3">NAD-dependent epimerase/dehydratase</fullName>
    </submittedName>
</protein>
<gene>
    <name evidence="1" type="ORF">GPUH_LOCUS6492</name>
</gene>
<name>A0A183DCQ1_9BILA</name>
<dbReference type="OrthoDB" id="10058185at2759"/>
<dbReference type="AlphaFoldDB" id="A0A183DCQ1"/>
<evidence type="ECO:0000313" key="3">
    <source>
        <dbReference type="WBParaSite" id="GPUH_0000650101-mRNA-1"/>
    </source>
</evidence>
<evidence type="ECO:0000313" key="1">
    <source>
        <dbReference type="EMBL" id="VDK54937.1"/>
    </source>
</evidence>
<dbReference type="WBParaSite" id="GPUH_0000650101-mRNA-1">
    <property type="protein sequence ID" value="GPUH_0000650101-mRNA-1"/>
    <property type="gene ID" value="GPUH_0000650101"/>
</dbReference>
<reference evidence="3" key="1">
    <citation type="submission" date="2016-06" db="UniProtKB">
        <authorList>
            <consortium name="WormBaseParasite"/>
        </authorList>
    </citation>
    <scope>IDENTIFICATION</scope>
</reference>
<sequence length="64" mass="7492">MRNPEPVFFYSWFFAADSWPDSLDDSNARKDWGWAPMYDLDATVDEMFALVRRQLIAEGKTLNS</sequence>
<keyword evidence="2" id="KW-1185">Reference proteome</keyword>
<dbReference type="Gene3D" id="3.40.50.720">
    <property type="entry name" value="NAD(P)-binding Rossmann-like Domain"/>
    <property type="match status" value="1"/>
</dbReference>
<accession>A0A183DCQ1</accession>
<evidence type="ECO:0000313" key="2">
    <source>
        <dbReference type="Proteomes" id="UP000271098"/>
    </source>
</evidence>
<organism evidence="3">
    <name type="scientific">Gongylonema pulchrum</name>
    <dbReference type="NCBI Taxonomy" id="637853"/>
    <lineage>
        <taxon>Eukaryota</taxon>
        <taxon>Metazoa</taxon>
        <taxon>Ecdysozoa</taxon>
        <taxon>Nematoda</taxon>
        <taxon>Chromadorea</taxon>
        <taxon>Rhabditida</taxon>
        <taxon>Spirurina</taxon>
        <taxon>Spiruromorpha</taxon>
        <taxon>Spiruroidea</taxon>
        <taxon>Gongylonematidae</taxon>
        <taxon>Gongylonema</taxon>
    </lineage>
</organism>
<proteinExistence type="predicted"/>
<dbReference type="EMBL" id="UYRT01015334">
    <property type="protein sequence ID" value="VDK54937.1"/>
    <property type="molecule type" value="Genomic_DNA"/>
</dbReference>
<reference evidence="1 2" key="2">
    <citation type="submission" date="2018-11" db="EMBL/GenBank/DDBJ databases">
        <authorList>
            <consortium name="Pathogen Informatics"/>
        </authorList>
    </citation>
    <scope>NUCLEOTIDE SEQUENCE [LARGE SCALE GENOMIC DNA]</scope>
</reference>
<dbReference type="Proteomes" id="UP000271098">
    <property type="component" value="Unassembled WGS sequence"/>
</dbReference>